<dbReference type="InterPro" id="IPR043519">
    <property type="entry name" value="NT_sf"/>
</dbReference>
<evidence type="ECO:0000313" key="5">
    <source>
        <dbReference type="Proteomes" id="UP000250079"/>
    </source>
</evidence>
<dbReference type="EMBL" id="CP018632">
    <property type="protein sequence ID" value="ASJ76128.1"/>
    <property type="molecule type" value="Genomic_DNA"/>
</dbReference>
<dbReference type="OrthoDB" id="9793681at2"/>
<dbReference type="AlphaFoldDB" id="A0A2Z2P1M9"/>
<organism evidence="4 5">
    <name type="scientific">Granulosicoccus antarcticus IMCC3135</name>
    <dbReference type="NCBI Taxonomy" id="1192854"/>
    <lineage>
        <taxon>Bacteria</taxon>
        <taxon>Pseudomonadati</taxon>
        <taxon>Pseudomonadota</taxon>
        <taxon>Gammaproteobacteria</taxon>
        <taxon>Chromatiales</taxon>
        <taxon>Granulosicoccaceae</taxon>
        <taxon>Granulosicoccus</taxon>
    </lineage>
</organism>
<dbReference type="PANTHER" id="PTHR21043:SF0">
    <property type="entry name" value="MITOCHONDRIAL ASSEMBLY OF RIBOSOMAL LARGE SUBUNIT PROTEIN 1"/>
    <property type="match status" value="1"/>
</dbReference>
<evidence type="ECO:0000313" key="4">
    <source>
        <dbReference type="EMBL" id="ASJ76128.1"/>
    </source>
</evidence>
<dbReference type="InterPro" id="IPR004394">
    <property type="entry name" value="Iojap/RsfS/C7orf30"/>
</dbReference>
<proteinExistence type="inferred from homology"/>
<dbReference type="GO" id="GO:0043023">
    <property type="term" value="F:ribosomal large subunit binding"/>
    <property type="evidence" value="ECO:0007669"/>
    <property type="project" value="TreeGrafter"/>
</dbReference>
<dbReference type="GO" id="GO:0005737">
    <property type="term" value="C:cytoplasm"/>
    <property type="evidence" value="ECO:0007669"/>
    <property type="project" value="UniProtKB-SubCell"/>
</dbReference>
<evidence type="ECO:0000256" key="1">
    <source>
        <dbReference type="ARBA" id="ARBA00010574"/>
    </source>
</evidence>
<name>A0A2Z2P1M9_9GAMM</name>
<dbReference type="Proteomes" id="UP000250079">
    <property type="component" value="Chromosome"/>
</dbReference>
<dbReference type="GO" id="GO:0017148">
    <property type="term" value="P:negative regulation of translation"/>
    <property type="evidence" value="ECO:0007669"/>
    <property type="project" value="UniProtKB-UniRule"/>
</dbReference>
<dbReference type="GO" id="GO:0090071">
    <property type="term" value="P:negative regulation of ribosome biogenesis"/>
    <property type="evidence" value="ECO:0007669"/>
    <property type="project" value="UniProtKB-UniRule"/>
</dbReference>
<dbReference type="Gene3D" id="3.30.460.10">
    <property type="entry name" value="Beta Polymerase, domain 2"/>
    <property type="match status" value="1"/>
</dbReference>
<dbReference type="HAMAP" id="MF_01477">
    <property type="entry name" value="Iojap_RsfS"/>
    <property type="match status" value="1"/>
</dbReference>
<dbReference type="PANTHER" id="PTHR21043">
    <property type="entry name" value="IOJAP SUPERFAMILY ORTHOLOG"/>
    <property type="match status" value="1"/>
</dbReference>
<accession>A0A2Z2P1M9</accession>
<protein>
    <recommendedName>
        <fullName evidence="2">Ribosomal silencing factor RsfS</fullName>
    </recommendedName>
</protein>
<dbReference type="KEGG" id="gai:IMCC3135_30395"/>
<dbReference type="Pfam" id="PF02410">
    <property type="entry name" value="RsfS"/>
    <property type="match status" value="1"/>
</dbReference>
<sequence>MNSQAVIDMSVQVLEDMKGIDLTVIDIVGKSSIADAMIVVTGTSQRHVRSMAETVRLAAKEANHPPLGVEGGDSSDWVLVDLGDVIVHVMTEEKRDFYSLEKLWSVGPDTQQHAADDEDTDSSNVAGSH</sequence>
<keyword evidence="5" id="KW-1185">Reference proteome</keyword>
<reference evidence="4 5" key="1">
    <citation type="submission" date="2016-12" db="EMBL/GenBank/DDBJ databases">
        <authorList>
            <person name="Song W.-J."/>
            <person name="Kurnit D.M."/>
        </authorList>
    </citation>
    <scope>NUCLEOTIDE SEQUENCE [LARGE SCALE GENOMIC DNA]</scope>
    <source>
        <strain evidence="4 5">IMCC3135</strain>
    </source>
</reference>
<dbReference type="SUPFAM" id="SSF81301">
    <property type="entry name" value="Nucleotidyltransferase"/>
    <property type="match status" value="1"/>
</dbReference>
<comment type="subcellular location">
    <subcellularLocation>
        <location evidence="2">Cytoplasm</location>
    </subcellularLocation>
</comment>
<dbReference type="GO" id="GO:0042256">
    <property type="term" value="P:cytosolic ribosome assembly"/>
    <property type="evidence" value="ECO:0007669"/>
    <property type="project" value="UniProtKB-UniRule"/>
</dbReference>
<keyword evidence="2" id="KW-0963">Cytoplasm</keyword>
<comment type="similarity">
    <text evidence="1 2">Belongs to the Iojap/RsfS family.</text>
</comment>
<evidence type="ECO:0000256" key="2">
    <source>
        <dbReference type="HAMAP-Rule" id="MF_01477"/>
    </source>
</evidence>
<keyword evidence="2" id="KW-0678">Repressor</keyword>
<comment type="function">
    <text evidence="2">Functions as a ribosomal silencing factor. Interacts with ribosomal protein uL14 (rplN), blocking formation of intersubunit bridge B8. Prevents association of the 30S and 50S ribosomal subunits and the formation of functional ribosomes, thus repressing translation.</text>
</comment>
<keyword evidence="2" id="KW-0810">Translation regulation</keyword>
<dbReference type="NCBIfam" id="TIGR00090">
    <property type="entry name" value="rsfS_iojap_ybeB"/>
    <property type="match status" value="1"/>
</dbReference>
<evidence type="ECO:0000256" key="3">
    <source>
        <dbReference type="SAM" id="MobiDB-lite"/>
    </source>
</evidence>
<gene>
    <name evidence="2 4" type="primary">rsfS</name>
    <name evidence="4" type="ORF">IMCC3135_30395</name>
</gene>
<dbReference type="RefSeq" id="WP_088920941.1">
    <property type="nucleotide sequence ID" value="NZ_CP018632.1"/>
</dbReference>
<comment type="subunit">
    <text evidence="2">Interacts with ribosomal protein uL14 (rplN).</text>
</comment>
<feature type="region of interest" description="Disordered" evidence="3">
    <location>
        <begin position="109"/>
        <end position="129"/>
    </location>
</feature>